<name>A0A5A7V505_CUCMM</name>
<feature type="compositionally biased region" description="Low complexity" evidence="1">
    <location>
        <begin position="37"/>
        <end position="49"/>
    </location>
</feature>
<dbReference type="EMBL" id="SSTE01004188">
    <property type="protein sequence ID" value="KAA0062688.1"/>
    <property type="molecule type" value="Genomic_DNA"/>
</dbReference>
<gene>
    <name evidence="2" type="ORF">E6C27_scaffold2955G00030</name>
</gene>
<feature type="region of interest" description="Disordered" evidence="1">
    <location>
        <begin position="29"/>
        <end position="49"/>
    </location>
</feature>
<dbReference type="Proteomes" id="UP000321393">
    <property type="component" value="Unassembled WGS sequence"/>
</dbReference>
<evidence type="ECO:0000313" key="2">
    <source>
        <dbReference type="EMBL" id="KAA0062688.1"/>
    </source>
</evidence>
<reference evidence="2 3" key="1">
    <citation type="submission" date="2019-08" db="EMBL/GenBank/DDBJ databases">
        <title>Draft genome sequences of two oriental melons (Cucumis melo L. var makuwa).</title>
        <authorList>
            <person name="Kwon S.-Y."/>
        </authorList>
    </citation>
    <scope>NUCLEOTIDE SEQUENCE [LARGE SCALE GENOMIC DNA]</scope>
    <source>
        <strain evidence="3">cv. SW 3</strain>
        <tissue evidence="2">Leaf</tissue>
    </source>
</reference>
<evidence type="ECO:0000313" key="3">
    <source>
        <dbReference type="Proteomes" id="UP000321393"/>
    </source>
</evidence>
<accession>A0A5A7V505</accession>
<organism evidence="2 3">
    <name type="scientific">Cucumis melo var. makuwa</name>
    <name type="common">Oriental melon</name>
    <dbReference type="NCBI Taxonomy" id="1194695"/>
    <lineage>
        <taxon>Eukaryota</taxon>
        <taxon>Viridiplantae</taxon>
        <taxon>Streptophyta</taxon>
        <taxon>Embryophyta</taxon>
        <taxon>Tracheophyta</taxon>
        <taxon>Spermatophyta</taxon>
        <taxon>Magnoliopsida</taxon>
        <taxon>eudicotyledons</taxon>
        <taxon>Gunneridae</taxon>
        <taxon>Pentapetalae</taxon>
        <taxon>rosids</taxon>
        <taxon>fabids</taxon>
        <taxon>Cucurbitales</taxon>
        <taxon>Cucurbitaceae</taxon>
        <taxon>Benincaseae</taxon>
        <taxon>Cucumis</taxon>
    </lineage>
</organism>
<dbReference type="AlphaFoldDB" id="A0A5A7V505"/>
<protein>
    <submittedName>
        <fullName evidence="2">Vat-like protein</fullName>
    </submittedName>
</protein>
<proteinExistence type="predicted"/>
<comment type="caution">
    <text evidence="2">The sequence shown here is derived from an EMBL/GenBank/DDBJ whole genome shotgun (WGS) entry which is preliminary data.</text>
</comment>
<sequence length="49" mass="5692">MLVEDMNVITREYWEDNVDTGIPNLFAEQSLEENRSENSSSSKNNVEKE</sequence>
<evidence type="ECO:0000256" key="1">
    <source>
        <dbReference type="SAM" id="MobiDB-lite"/>
    </source>
</evidence>